<protein>
    <submittedName>
        <fullName evidence="1">Uncharacterized protein</fullName>
    </submittedName>
</protein>
<dbReference type="AlphaFoldDB" id="D2QAN6"/>
<dbReference type="STRING" id="401473.BDP_1251"/>
<dbReference type="RefSeq" id="WP_003839968.1">
    <property type="nucleotide sequence ID" value="NC_013714.1"/>
</dbReference>
<reference evidence="1 2" key="1">
    <citation type="journal article" date="2009" name="PLoS Genet.">
        <title>The Bifidobacterium dentium Bd1 genome sequence reflects its genetic adaptation to the human oral cavity.</title>
        <authorList>
            <person name="Ventura M."/>
            <person name="Turroni F."/>
            <person name="Zomer A."/>
            <person name="Foroni E."/>
            <person name="Giubellini V."/>
            <person name="Bottacini F."/>
            <person name="Canchaya C."/>
            <person name="Claesson M.J."/>
            <person name="He F."/>
            <person name="Mantzourani M."/>
            <person name="Mulas L."/>
            <person name="Ferrarini A."/>
            <person name="Gao B."/>
            <person name="Delledonne M."/>
            <person name="Henrissat B."/>
            <person name="Coutinho P."/>
            <person name="Oggioni M."/>
            <person name="Gupta R.S."/>
            <person name="Zhang Z."/>
            <person name="Beighton D."/>
            <person name="Fitzgerald G.F."/>
            <person name="O'Toole P.W."/>
            <person name="van Sinderen D."/>
        </authorList>
    </citation>
    <scope>NUCLEOTIDE SEQUENCE [LARGE SCALE GENOMIC DNA]</scope>
    <source>
        <strain evidence="2">ATCC 27534 / DSM 20436 / JCM 1195 / Bd1</strain>
    </source>
</reference>
<proteinExistence type="predicted"/>
<dbReference type="eggNOG" id="ENOG5031Y74">
    <property type="taxonomic scope" value="Bacteria"/>
</dbReference>
<accession>D2QAN6</accession>
<organism evidence="1 2">
    <name type="scientific">Bifidobacterium dentium (strain ATCC 27534 / DSM 20436 / JCM 1195 / Bd1)</name>
    <dbReference type="NCBI Taxonomy" id="401473"/>
    <lineage>
        <taxon>Bacteria</taxon>
        <taxon>Bacillati</taxon>
        <taxon>Actinomycetota</taxon>
        <taxon>Actinomycetes</taxon>
        <taxon>Bifidobacteriales</taxon>
        <taxon>Bifidobacteriaceae</taxon>
        <taxon>Bifidobacterium</taxon>
    </lineage>
</organism>
<gene>
    <name evidence="1" type="ordered locus">BDP_1251</name>
</gene>
<dbReference type="Gene3D" id="1.10.10.2910">
    <property type="match status" value="1"/>
</dbReference>
<sequence length="456" mass="52047">MMVSDPAYRAGLDIQVNGMLRLARRKSRSFGKDCLSNPGMLRQHWTKQLDIIYYSPREQDQIKTIREDGRTVDDNASFADLLGFFSPASHPEAELDKAYVAWDEGSFTTRRNFTLLHEIGHYLQETDFELMKRICSFESDYAGKRFEEDACNRFASLALLPDKFISKWLVLDRSPCARDIHAVFEHGRECSAERNEVRVSRIAVVRRLGALLPSLGYASLIKKPYERDEPPEVVCRAWNDGAVDFSPEFTVAENMLYALAQSGKKRPKNGDGFASDTRMFLGMPTDERPLRGDVVFSHGRQEFAFLVVEYLPEARKETICANQEPFHELASTMEPAPVREADVPAYVLDMEQDIMTAFAEWNAVTPHWRTKKVLSERTAKEQLRFLTDLGESIRAVGCDELANELSETVFSYDTYDAFSPIYSRIREGMPVIDPKRTRKDHLLSALGRYASFLNAD</sequence>
<dbReference type="GeneID" id="31606447"/>
<dbReference type="HOGENOM" id="CLU_599452_0_0_11"/>
<name>D2QAN6_BIFDB</name>
<evidence type="ECO:0000313" key="2">
    <source>
        <dbReference type="Proteomes" id="UP000008693"/>
    </source>
</evidence>
<keyword evidence="2" id="KW-1185">Reference proteome</keyword>
<dbReference type="EMBL" id="CP001750">
    <property type="protein sequence ID" value="ADB09872.1"/>
    <property type="molecule type" value="Genomic_DNA"/>
</dbReference>
<evidence type="ECO:0000313" key="1">
    <source>
        <dbReference type="EMBL" id="ADB09872.1"/>
    </source>
</evidence>
<dbReference type="Proteomes" id="UP000008693">
    <property type="component" value="Chromosome"/>
</dbReference>
<dbReference type="KEGG" id="bde:BDP_1251"/>